<organism evidence="10 11">
    <name type="scientific">Halobacillus litoralis</name>
    <dbReference type="NCBI Taxonomy" id="45668"/>
    <lineage>
        <taxon>Bacteria</taxon>
        <taxon>Bacillati</taxon>
        <taxon>Bacillota</taxon>
        <taxon>Bacilli</taxon>
        <taxon>Bacillales</taxon>
        <taxon>Bacillaceae</taxon>
        <taxon>Halobacillus</taxon>
    </lineage>
</organism>
<accession>A0A410M8F8</accession>
<dbReference type="InterPro" id="IPR051472">
    <property type="entry name" value="T3SS_Stator/FliH"/>
</dbReference>
<keyword evidence="10" id="KW-0282">Flagellum</keyword>
<evidence type="ECO:0000256" key="7">
    <source>
        <dbReference type="NCBIfam" id="TIGR03825"/>
    </source>
</evidence>
<dbReference type="InterPro" id="IPR022524">
    <property type="entry name" value="FliH_Bacilli"/>
</dbReference>
<proteinExistence type="inferred from homology"/>
<keyword evidence="4" id="KW-1005">Bacterial flagellum biogenesis</keyword>
<sequence length="264" mass="29925">MKMLVKLSLQGVEEMTSLSNHTSGRVIQIKPIRTNDESPAENNEQHHLLKTEEKRKEAEAALEAAQLKRDQLLKNAENEIEELKQAWEAEKQDLQNEAYQNGFDQGVQQGEKDGYDSYIDKLKVANGIIEQAKERHDNIVKSSEETIAEIALQCSGKILHQQLEDSPEMFLPLVKKVVQDVQDQPEIVVYVHPDQYGTVHSQTEELKRLVGHKTQLTLYADEDLVPFSCLIESPFGRVDAGIDSQLTELRKKVLDFANGEIGHE</sequence>
<comment type="similarity">
    <text evidence="2">Belongs to the FliH family.</text>
</comment>
<evidence type="ECO:0000256" key="2">
    <source>
        <dbReference type="ARBA" id="ARBA00006602"/>
    </source>
</evidence>
<evidence type="ECO:0000313" key="10">
    <source>
        <dbReference type="EMBL" id="QAS50999.1"/>
    </source>
</evidence>
<evidence type="ECO:0000256" key="1">
    <source>
        <dbReference type="ARBA" id="ARBA00003041"/>
    </source>
</evidence>
<evidence type="ECO:0000256" key="6">
    <source>
        <dbReference type="ARBA" id="ARBA00023225"/>
    </source>
</evidence>
<keyword evidence="3" id="KW-0813">Transport</keyword>
<evidence type="ECO:0000256" key="4">
    <source>
        <dbReference type="ARBA" id="ARBA00022795"/>
    </source>
</evidence>
<keyword evidence="5" id="KW-0653">Protein transport</keyword>
<feature type="compositionally biased region" description="Basic and acidic residues" evidence="8">
    <location>
        <begin position="43"/>
        <end position="59"/>
    </location>
</feature>
<dbReference type="Pfam" id="PF02108">
    <property type="entry name" value="FliH"/>
    <property type="match status" value="1"/>
</dbReference>
<gene>
    <name evidence="10" type="primary">fliH</name>
    <name evidence="10" type="ORF">HLI_01685</name>
</gene>
<keyword evidence="10" id="KW-0966">Cell projection</keyword>
<dbReference type="AlphaFoldDB" id="A0A410M8F8"/>
<dbReference type="GO" id="GO:0044781">
    <property type="term" value="P:bacterial-type flagellum organization"/>
    <property type="evidence" value="ECO:0007669"/>
    <property type="project" value="UniProtKB-KW"/>
</dbReference>
<dbReference type="GO" id="GO:0015031">
    <property type="term" value="P:protein transport"/>
    <property type="evidence" value="ECO:0007669"/>
    <property type="project" value="UniProtKB-KW"/>
</dbReference>
<dbReference type="InterPro" id="IPR018035">
    <property type="entry name" value="Flagellar_FliH/T3SS_HrpE"/>
</dbReference>
<keyword evidence="6" id="KW-1006">Bacterial flagellum protein export</keyword>
<evidence type="ECO:0000256" key="5">
    <source>
        <dbReference type="ARBA" id="ARBA00022927"/>
    </source>
</evidence>
<dbReference type="EMBL" id="CP026118">
    <property type="protein sequence ID" value="QAS50999.1"/>
    <property type="molecule type" value="Genomic_DNA"/>
</dbReference>
<evidence type="ECO:0000259" key="9">
    <source>
        <dbReference type="Pfam" id="PF02108"/>
    </source>
</evidence>
<keyword evidence="10" id="KW-0969">Cilium</keyword>
<dbReference type="PANTHER" id="PTHR34982">
    <property type="entry name" value="YOP PROTEINS TRANSLOCATION PROTEIN L"/>
    <property type="match status" value="1"/>
</dbReference>
<protein>
    <recommendedName>
        <fullName evidence="7">Flagellar assembly protein FliH</fullName>
    </recommendedName>
</protein>
<dbReference type="NCBIfam" id="TIGR03825">
    <property type="entry name" value="FliH_bacil"/>
    <property type="match status" value="1"/>
</dbReference>
<dbReference type="Proteomes" id="UP000287756">
    <property type="component" value="Chromosome"/>
</dbReference>
<evidence type="ECO:0000256" key="3">
    <source>
        <dbReference type="ARBA" id="ARBA00022448"/>
    </source>
</evidence>
<dbReference type="GO" id="GO:0005829">
    <property type="term" value="C:cytosol"/>
    <property type="evidence" value="ECO:0007669"/>
    <property type="project" value="TreeGrafter"/>
</dbReference>
<comment type="function">
    <text evidence="1">Needed for flagellar regrowth and assembly.</text>
</comment>
<feature type="domain" description="Flagellar assembly protein FliH/Type III secretion system HrpE" evidence="9">
    <location>
        <begin position="125"/>
        <end position="248"/>
    </location>
</feature>
<dbReference type="PANTHER" id="PTHR34982:SF1">
    <property type="entry name" value="FLAGELLAR ASSEMBLY PROTEIN FLIH"/>
    <property type="match status" value="1"/>
</dbReference>
<evidence type="ECO:0000313" key="11">
    <source>
        <dbReference type="Proteomes" id="UP000287756"/>
    </source>
</evidence>
<name>A0A410M8F8_9BACI</name>
<evidence type="ECO:0000256" key="8">
    <source>
        <dbReference type="SAM" id="MobiDB-lite"/>
    </source>
</evidence>
<reference evidence="10 11" key="1">
    <citation type="submission" date="2018-01" db="EMBL/GenBank/DDBJ databases">
        <title>The whole genome sequencing and assembly of Halobacillus litoralis ERB031 strain.</title>
        <authorList>
            <person name="Lee S.-J."/>
            <person name="Park M.-K."/>
            <person name="Kim J.-Y."/>
            <person name="Lee Y.-J."/>
            <person name="Yi H."/>
            <person name="Bahn Y.-S."/>
            <person name="Kim J.F."/>
            <person name="Lee D.-W."/>
        </authorList>
    </citation>
    <scope>NUCLEOTIDE SEQUENCE [LARGE SCALE GENOMIC DNA]</scope>
    <source>
        <strain evidence="10 11">ERB 031</strain>
    </source>
</reference>
<dbReference type="KEGG" id="hli:HLI_01685"/>
<feature type="region of interest" description="Disordered" evidence="8">
    <location>
        <begin position="31"/>
        <end position="61"/>
    </location>
</feature>